<evidence type="ECO:0000313" key="2">
    <source>
        <dbReference type="EMBL" id="RDY14544.1"/>
    </source>
</evidence>
<protein>
    <submittedName>
        <fullName evidence="2">Uncharacterized protein</fullName>
    </submittedName>
</protein>
<sequence>MGSMVKAKKIKFTMVNASTSYNAIVSTVHLRMKYPVSQSVRVIRIDQRVARKCYDESTRVANGGYTLEPRRGFEGNLGGFRAPSEDKNWSIPRAIDRGDSNTDT</sequence>
<dbReference type="Proteomes" id="UP000257109">
    <property type="component" value="Unassembled WGS sequence"/>
</dbReference>
<dbReference type="AlphaFoldDB" id="A0A371IHU2"/>
<proteinExistence type="predicted"/>
<gene>
    <name evidence="2" type="ORF">CR513_00395</name>
</gene>
<feature type="region of interest" description="Disordered" evidence="1">
    <location>
        <begin position="84"/>
        <end position="104"/>
    </location>
</feature>
<organism evidence="2 3">
    <name type="scientific">Mucuna pruriens</name>
    <name type="common">Velvet bean</name>
    <name type="synonym">Dolichos pruriens</name>
    <dbReference type="NCBI Taxonomy" id="157652"/>
    <lineage>
        <taxon>Eukaryota</taxon>
        <taxon>Viridiplantae</taxon>
        <taxon>Streptophyta</taxon>
        <taxon>Embryophyta</taxon>
        <taxon>Tracheophyta</taxon>
        <taxon>Spermatophyta</taxon>
        <taxon>Magnoliopsida</taxon>
        <taxon>eudicotyledons</taxon>
        <taxon>Gunneridae</taxon>
        <taxon>Pentapetalae</taxon>
        <taxon>rosids</taxon>
        <taxon>fabids</taxon>
        <taxon>Fabales</taxon>
        <taxon>Fabaceae</taxon>
        <taxon>Papilionoideae</taxon>
        <taxon>50 kb inversion clade</taxon>
        <taxon>NPAAA clade</taxon>
        <taxon>indigoferoid/millettioid clade</taxon>
        <taxon>Phaseoleae</taxon>
        <taxon>Mucuna</taxon>
    </lineage>
</organism>
<accession>A0A371IHU2</accession>
<reference evidence="2" key="1">
    <citation type="submission" date="2018-05" db="EMBL/GenBank/DDBJ databases">
        <title>Draft genome of Mucuna pruriens seed.</title>
        <authorList>
            <person name="Nnadi N.E."/>
            <person name="Vos R."/>
            <person name="Hasami M.H."/>
            <person name="Devisetty U.K."/>
            <person name="Aguiy J.C."/>
        </authorList>
    </citation>
    <scope>NUCLEOTIDE SEQUENCE [LARGE SCALE GENOMIC DNA]</scope>
    <source>
        <strain evidence="2">JCA_2017</strain>
    </source>
</reference>
<evidence type="ECO:0000313" key="3">
    <source>
        <dbReference type="Proteomes" id="UP000257109"/>
    </source>
</evidence>
<feature type="non-terminal residue" evidence="2">
    <location>
        <position position="1"/>
    </location>
</feature>
<keyword evidence="3" id="KW-1185">Reference proteome</keyword>
<dbReference type="OrthoDB" id="2919534at2759"/>
<comment type="caution">
    <text evidence="2">The sequence shown here is derived from an EMBL/GenBank/DDBJ whole genome shotgun (WGS) entry which is preliminary data.</text>
</comment>
<dbReference type="EMBL" id="QJKJ01000060">
    <property type="protein sequence ID" value="RDY14544.1"/>
    <property type="molecule type" value="Genomic_DNA"/>
</dbReference>
<evidence type="ECO:0000256" key="1">
    <source>
        <dbReference type="SAM" id="MobiDB-lite"/>
    </source>
</evidence>
<name>A0A371IHU2_MUCPR</name>